<dbReference type="Gene3D" id="3.40.390.10">
    <property type="entry name" value="Collagenase (Catalytic Domain)"/>
    <property type="match status" value="1"/>
</dbReference>
<dbReference type="InterPro" id="IPR042089">
    <property type="entry name" value="Peptidase_M13_dom_2"/>
</dbReference>
<dbReference type="GO" id="GO:0004222">
    <property type="term" value="F:metalloendopeptidase activity"/>
    <property type="evidence" value="ECO:0007669"/>
    <property type="project" value="InterPro"/>
</dbReference>
<dbReference type="Proteomes" id="UP000678393">
    <property type="component" value="Unassembled WGS sequence"/>
</dbReference>
<accession>A0A8S3ZSI5</accession>
<dbReference type="OrthoDB" id="6160024at2759"/>
<dbReference type="AlphaFoldDB" id="A0A8S3ZSI5"/>
<feature type="domain" description="Peptidase M13 N-terminal" evidence="1">
    <location>
        <begin position="27"/>
        <end position="148"/>
    </location>
</feature>
<gene>
    <name evidence="2" type="ORF">CUNI_LOCUS15804</name>
</gene>
<evidence type="ECO:0000259" key="1">
    <source>
        <dbReference type="Pfam" id="PF05649"/>
    </source>
</evidence>
<dbReference type="InterPro" id="IPR024079">
    <property type="entry name" value="MetalloPept_cat_dom_sf"/>
</dbReference>
<evidence type="ECO:0000313" key="2">
    <source>
        <dbReference type="EMBL" id="CAG5130246.1"/>
    </source>
</evidence>
<dbReference type="InterPro" id="IPR008753">
    <property type="entry name" value="Peptidase_M13_N"/>
</dbReference>
<evidence type="ECO:0000313" key="3">
    <source>
        <dbReference type="Proteomes" id="UP000678393"/>
    </source>
</evidence>
<dbReference type="SUPFAM" id="SSF55486">
    <property type="entry name" value="Metalloproteases ('zincins'), catalytic domain"/>
    <property type="match status" value="1"/>
</dbReference>
<dbReference type="GO" id="GO:0005886">
    <property type="term" value="C:plasma membrane"/>
    <property type="evidence" value="ECO:0007669"/>
    <property type="project" value="TreeGrafter"/>
</dbReference>
<proteinExistence type="predicted"/>
<reference evidence="2" key="1">
    <citation type="submission" date="2021-04" db="EMBL/GenBank/DDBJ databases">
        <authorList>
            <consortium name="Molecular Ecology Group"/>
        </authorList>
    </citation>
    <scope>NUCLEOTIDE SEQUENCE</scope>
</reference>
<dbReference type="Gene3D" id="1.10.1380.10">
    <property type="entry name" value="Neutral endopeptidase , domain2"/>
    <property type="match status" value="1"/>
</dbReference>
<comment type="caution">
    <text evidence="2">The sequence shown here is derived from an EMBL/GenBank/DDBJ whole genome shotgun (WGS) entry which is preliminary data.</text>
</comment>
<dbReference type="InterPro" id="IPR000718">
    <property type="entry name" value="Peptidase_M13"/>
</dbReference>
<name>A0A8S3ZSI5_9EUPU</name>
<feature type="non-terminal residue" evidence="2">
    <location>
        <position position="188"/>
    </location>
</feature>
<dbReference type="EMBL" id="CAJHNH020003911">
    <property type="protein sequence ID" value="CAG5130246.1"/>
    <property type="molecule type" value="Genomic_DNA"/>
</dbReference>
<dbReference type="GO" id="GO:0016485">
    <property type="term" value="P:protein processing"/>
    <property type="evidence" value="ECO:0007669"/>
    <property type="project" value="TreeGrafter"/>
</dbReference>
<organism evidence="2 3">
    <name type="scientific">Candidula unifasciata</name>
    <dbReference type="NCBI Taxonomy" id="100452"/>
    <lineage>
        <taxon>Eukaryota</taxon>
        <taxon>Metazoa</taxon>
        <taxon>Spiralia</taxon>
        <taxon>Lophotrochozoa</taxon>
        <taxon>Mollusca</taxon>
        <taxon>Gastropoda</taxon>
        <taxon>Heterobranchia</taxon>
        <taxon>Euthyneura</taxon>
        <taxon>Panpulmonata</taxon>
        <taxon>Eupulmonata</taxon>
        <taxon>Stylommatophora</taxon>
        <taxon>Helicina</taxon>
        <taxon>Helicoidea</taxon>
        <taxon>Geomitridae</taxon>
        <taxon>Candidula</taxon>
    </lineage>
</organism>
<dbReference type="PANTHER" id="PTHR11733">
    <property type="entry name" value="ZINC METALLOPROTEASE FAMILY M13 NEPRILYSIN-RELATED"/>
    <property type="match status" value="1"/>
</dbReference>
<sequence length="188" mass="21342">ACQICVTTECILTAARIINNMNMSADPGEDFNEFACGRYIKESEFPDGQSFMASYTAVYYQNIIFLRSKFPFYQSCVDEAQIEAVGLEPYFNDTEFTDDWPTLNPDWNEANFDLNEVIARYMAVGVEPIFSITVSYDMEDSTINVLKVRFACLFARGSDSGRRVVVKSSMYALSFSHFYSQFGSGNLF</sequence>
<keyword evidence="3" id="KW-1185">Reference proteome</keyword>
<dbReference type="PANTHER" id="PTHR11733:SF167">
    <property type="entry name" value="FI17812P1-RELATED"/>
    <property type="match status" value="1"/>
</dbReference>
<dbReference type="Pfam" id="PF05649">
    <property type="entry name" value="Peptidase_M13_N"/>
    <property type="match status" value="1"/>
</dbReference>
<protein>
    <recommendedName>
        <fullName evidence="1">Peptidase M13 N-terminal domain-containing protein</fullName>
    </recommendedName>
</protein>
<dbReference type="PROSITE" id="PS51885">
    <property type="entry name" value="NEPRILYSIN"/>
    <property type="match status" value="1"/>
</dbReference>